<organism evidence="2 3">
    <name type="scientific">Symbiodinium pilosum</name>
    <name type="common">Dinoflagellate</name>
    <dbReference type="NCBI Taxonomy" id="2952"/>
    <lineage>
        <taxon>Eukaryota</taxon>
        <taxon>Sar</taxon>
        <taxon>Alveolata</taxon>
        <taxon>Dinophyceae</taxon>
        <taxon>Suessiales</taxon>
        <taxon>Symbiodiniaceae</taxon>
        <taxon>Symbiodinium</taxon>
    </lineage>
</organism>
<feature type="compositionally biased region" description="Gly residues" evidence="1">
    <location>
        <begin position="15"/>
        <end position="33"/>
    </location>
</feature>
<evidence type="ECO:0000313" key="2">
    <source>
        <dbReference type="EMBL" id="CAE7701509.1"/>
    </source>
</evidence>
<feature type="compositionally biased region" description="Basic and acidic residues" evidence="1">
    <location>
        <begin position="62"/>
        <end position="72"/>
    </location>
</feature>
<feature type="region of interest" description="Disordered" evidence="1">
    <location>
        <begin position="1"/>
        <end position="87"/>
    </location>
</feature>
<dbReference type="AlphaFoldDB" id="A0A812WYM3"/>
<feature type="region of interest" description="Disordered" evidence="1">
    <location>
        <begin position="360"/>
        <end position="392"/>
    </location>
</feature>
<feature type="compositionally biased region" description="Polar residues" evidence="1">
    <location>
        <begin position="369"/>
        <end position="392"/>
    </location>
</feature>
<dbReference type="EMBL" id="CAJNIZ010044804">
    <property type="protein sequence ID" value="CAE7701509.1"/>
    <property type="molecule type" value="Genomic_DNA"/>
</dbReference>
<evidence type="ECO:0000313" key="3">
    <source>
        <dbReference type="Proteomes" id="UP000649617"/>
    </source>
</evidence>
<dbReference type="Proteomes" id="UP000649617">
    <property type="component" value="Unassembled WGS sequence"/>
</dbReference>
<keyword evidence="3" id="KW-1185">Reference proteome</keyword>
<sequence>MYDNEARGNRITADPGGGQPPSSSGHGGNGGKPNGFSKKVYLADQTEESQAEPEQESAEGSGGDREPEHAAVDDNGVEDDGDPDQEEAADLAEVAEVLSVTAKKLSAEILPEGDPECKVSGKGAAKKPPHQTHLVHHAEHGSIEVVDDSSYGTMFSVNVVFDVRRATDGDVSFPGLMILDTACQRTCCGAAWAFSHTSILRAQDLLVYRAPCADAFQFGSGDPVKAKHRLYMPAGIGEADLVIGAGVTVPVLRQNGHLTIPVVEFSKHVPSDSTRWKQLQDAVDWDNPPLELVFLAQAVAHTSSSPTPALRCLQLLKRNVFIQMAHAVNLTPEIYLDPTMSGLWVERLDNKFGASLLNSQSPLPSSSNTVHNTQGVTGDTNQDFDNSGTQAARNPLNAEWFGDVGLDTVEFAAQPSSGDGIRLGRLSTSSRPPPAVDIMELFAGEAGVTSKASRYGLSASEPVDQVFGWRLEDPQTQDYNDMEMRRLIRKLLDRAFVLENPRRSRAYGGTTVDGEPIIKPFKFLTNIPGAAATLNKRLSETERMCTVPVQGRNTRPSQVYPPKLVDALLHLYHDYVRYQAPLPFYVDVDSDVGKNIGDLLRMNLVRAGSTGVSSRKSFDALISAIRKLKCATCDRLKSPQAPPPSAAPSTVTQFGDRVELDIFYVRKLDGERCSVDVATRFHQAAVLSGRTPEIAYEAFERVWLRPYGLPTLVAADPDGCFQGDFQHCLESHIAPSLHAVNNVVLSRGIVCLPNDRSGGNVRSEVVKAIADLNVQPMLLLEVEAPRSGMTTALVATEQLRSAVGFEQEQDTTEKNFLDYQNFHKGQLQPPTLEQAVDLAQDVDAAPAGELPEDLRDYAPSPALDLPETPAALVGVTAPSLLPAKRTFDSLRTTLYEEVGLLRRRSWRLRDDVLTTDKPAQEVDTSAYKEAVEKEHSSWMEWRSVRALSHEEASTVLKGKILAKRVLRTHSCFRDKAKGLGPLRAKCRVVALGHCDPNLCRLNRECPTPNRTSEHVLFLVLTAGSNREFSNTKKKWFGWTGDAATAFLQGEQPANERTLPLYIKPPDDGVTRSTGCWKAPLCLVLTNIYGLANAPRLWANTVAEFIDGLSVGKIPRGADLDATLSPEQRAEFRSDSGNLWMPELSAANSLANKGDKTTLGDLKSLYQALEFARSTKNDDGIVVEDLALNRGGIIMTYSDASWANAEQCRSQLGVLVLLTSPTVLQRTAPAAVLDWRSGRSTGVCRSTLAAEASAADRAATEAAT</sequence>
<reference evidence="2" key="1">
    <citation type="submission" date="2021-02" db="EMBL/GenBank/DDBJ databases">
        <authorList>
            <person name="Dougan E. K."/>
            <person name="Rhodes N."/>
            <person name="Thang M."/>
            <person name="Chan C."/>
        </authorList>
    </citation>
    <scope>NUCLEOTIDE SEQUENCE</scope>
</reference>
<feature type="compositionally biased region" description="Acidic residues" evidence="1">
    <location>
        <begin position="75"/>
        <end position="87"/>
    </location>
</feature>
<evidence type="ECO:0000256" key="1">
    <source>
        <dbReference type="SAM" id="MobiDB-lite"/>
    </source>
</evidence>
<comment type="caution">
    <text evidence="2">The sequence shown here is derived from an EMBL/GenBank/DDBJ whole genome shotgun (WGS) entry which is preliminary data.</text>
</comment>
<gene>
    <name evidence="2" type="primary">GIP</name>
    <name evidence="2" type="ORF">SPIL2461_LOCUS19728</name>
</gene>
<protein>
    <submittedName>
        <fullName evidence="2">GIP protein</fullName>
    </submittedName>
</protein>
<feature type="compositionally biased region" description="Acidic residues" evidence="1">
    <location>
        <begin position="45"/>
        <end position="57"/>
    </location>
</feature>
<accession>A0A812WYM3</accession>
<name>A0A812WYM3_SYMPI</name>
<proteinExistence type="predicted"/>